<gene>
    <name evidence="2" type="ORF">E4L96_20425</name>
</gene>
<dbReference type="SUPFAM" id="SSF48452">
    <property type="entry name" value="TPR-like"/>
    <property type="match status" value="1"/>
</dbReference>
<sequence>MAKFRLAHLGLAMAALSFTAATPLFGLSSAYAAESVRPEVGKPLQEAQALIKAGKNKEALAKLREADAAAGKNANESFLVDRVRASAAMGAGDYDLAAKTFEELIASGRLSAKEKESFSEGLIGIYMRAKDYGKANAAIQRQLKEHYDPKLQAYLLQNYYAQGNTAAVLDAVRAEEKAGRVPSEDMYGMVANLQNKSGDKNGYVQTIEKLAAHYPKERYWQDLLNRVQGKSGFSSRLAVDVYRLKLANNLMKKPSEYLEMGQLVLQARAPAEAQKVVAAGYKAGALGVGSDAARHQRLKDLADKDAAEQVKNAAAQEASLNKEKDGDGLVALGYGLVQAGQTDKGLKMIDAAIKSGNVKNVEEAKLHQGEAYLAAGNKAKAIQTFKTVGGNDGSADLARYFIMTAK</sequence>
<dbReference type="Proteomes" id="UP000298438">
    <property type="component" value="Unassembled WGS sequence"/>
</dbReference>
<organism evidence="2 3">
    <name type="scientific">Zemynaea arenosa</name>
    <dbReference type="NCBI Taxonomy" id="2561931"/>
    <lineage>
        <taxon>Bacteria</taxon>
        <taxon>Pseudomonadati</taxon>
        <taxon>Pseudomonadota</taxon>
        <taxon>Betaproteobacteria</taxon>
        <taxon>Burkholderiales</taxon>
        <taxon>Oxalobacteraceae</taxon>
        <taxon>Telluria group</taxon>
        <taxon>Zemynaea</taxon>
    </lineage>
</organism>
<dbReference type="Pfam" id="PF13432">
    <property type="entry name" value="TPR_16"/>
    <property type="match status" value="2"/>
</dbReference>
<comment type="caution">
    <text evidence="2">The sequence shown here is derived from an EMBL/GenBank/DDBJ whole genome shotgun (WGS) entry which is preliminary data.</text>
</comment>
<dbReference type="AlphaFoldDB" id="A0A4Y9RYD9"/>
<dbReference type="RefSeq" id="WP_135209060.1">
    <property type="nucleotide sequence ID" value="NZ_SPVF01000253.1"/>
</dbReference>
<dbReference type="EMBL" id="SPVF01000253">
    <property type="protein sequence ID" value="TFW13241.1"/>
    <property type="molecule type" value="Genomic_DNA"/>
</dbReference>
<evidence type="ECO:0008006" key="4">
    <source>
        <dbReference type="Google" id="ProtNLM"/>
    </source>
</evidence>
<dbReference type="Gene3D" id="1.25.40.10">
    <property type="entry name" value="Tetratricopeptide repeat domain"/>
    <property type="match status" value="1"/>
</dbReference>
<reference evidence="2 3" key="1">
    <citation type="submission" date="2019-03" db="EMBL/GenBank/DDBJ databases">
        <title>Draft Genome Sequence of Massilia arenosa sp. nov., a Novel Massilia Species Isolated from a Sandy-loam Maize Soil.</title>
        <authorList>
            <person name="Raths R."/>
            <person name="Peta V."/>
            <person name="Bucking H."/>
        </authorList>
    </citation>
    <scope>NUCLEOTIDE SEQUENCE [LARGE SCALE GENOMIC DNA]</scope>
    <source>
        <strain evidence="2 3">MC02</strain>
    </source>
</reference>
<keyword evidence="3" id="KW-1185">Reference proteome</keyword>
<feature type="chain" id="PRO_5021328792" description="Tetratricopeptide repeat protein" evidence="1">
    <location>
        <begin position="33"/>
        <end position="406"/>
    </location>
</feature>
<feature type="signal peptide" evidence="1">
    <location>
        <begin position="1"/>
        <end position="32"/>
    </location>
</feature>
<evidence type="ECO:0000313" key="2">
    <source>
        <dbReference type="EMBL" id="TFW13241.1"/>
    </source>
</evidence>
<dbReference type="OrthoDB" id="8875254at2"/>
<dbReference type="InterPro" id="IPR011990">
    <property type="entry name" value="TPR-like_helical_dom_sf"/>
</dbReference>
<accession>A0A4Y9RYD9</accession>
<protein>
    <recommendedName>
        <fullName evidence="4">Tetratricopeptide repeat protein</fullName>
    </recommendedName>
</protein>
<evidence type="ECO:0000256" key="1">
    <source>
        <dbReference type="SAM" id="SignalP"/>
    </source>
</evidence>
<name>A0A4Y9RYD9_9BURK</name>
<keyword evidence="1" id="KW-0732">Signal</keyword>
<evidence type="ECO:0000313" key="3">
    <source>
        <dbReference type="Proteomes" id="UP000298438"/>
    </source>
</evidence>
<proteinExistence type="predicted"/>